<dbReference type="AlphaFoldDB" id="A0A4R1GPB4"/>
<dbReference type="Pfam" id="PF00892">
    <property type="entry name" value="EamA"/>
    <property type="match status" value="2"/>
</dbReference>
<keyword evidence="2 5" id="KW-0812">Transmembrane</keyword>
<keyword evidence="3 5" id="KW-1133">Transmembrane helix</keyword>
<feature type="transmembrane region" description="Helical" evidence="5">
    <location>
        <begin position="47"/>
        <end position="65"/>
    </location>
</feature>
<dbReference type="RefSeq" id="WP_243642289.1">
    <property type="nucleotide sequence ID" value="NZ_SMFU01000007.1"/>
</dbReference>
<proteinExistence type="predicted"/>
<dbReference type="EMBL" id="SMFU01000007">
    <property type="protein sequence ID" value="TCK09140.1"/>
    <property type="molecule type" value="Genomic_DNA"/>
</dbReference>
<name>A0A4R1GPB4_9GAMM</name>
<feature type="transmembrane region" description="Helical" evidence="5">
    <location>
        <begin position="217"/>
        <end position="235"/>
    </location>
</feature>
<evidence type="ECO:0000256" key="1">
    <source>
        <dbReference type="ARBA" id="ARBA00004141"/>
    </source>
</evidence>
<dbReference type="SUPFAM" id="SSF103481">
    <property type="entry name" value="Multidrug resistance efflux transporter EmrE"/>
    <property type="match status" value="2"/>
</dbReference>
<evidence type="ECO:0000256" key="2">
    <source>
        <dbReference type="ARBA" id="ARBA00022692"/>
    </source>
</evidence>
<organism evidence="7 8">
    <name type="scientific">Marinobacterium mangrovicola</name>
    <dbReference type="NCBI Taxonomy" id="1476959"/>
    <lineage>
        <taxon>Bacteria</taxon>
        <taxon>Pseudomonadati</taxon>
        <taxon>Pseudomonadota</taxon>
        <taxon>Gammaproteobacteria</taxon>
        <taxon>Oceanospirillales</taxon>
        <taxon>Oceanospirillaceae</taxon>
        <taxon>Marinobacterium</taxon>
    </lineage>
</organism>
<evidence type="ECO:0000313" key="8">
    <source>
        <dbReference type="Proteomes" id="UP000294546"/>
    </source>
</evidence>
<evidence type="ECO:0000256" key="3">
    <source>
        <dbReference type="ARBA" id="ARBA00022989"/>
    </source>
</evidence>
<dbReference type="Gene3D" id="1.10.3730.20">
    <property type="match status" value="2"/>
</dbReference>
<feature type="transmembrane region" description="Helical" evidence="5">
    <location>
        <begin position="272"/>
        <end position="290"/>
    </location>
</feature>
<dbReference type="PANTHER" id="PTHR22911:SF6">
    <property type="entry name" value="SOLUTE CARRIER FAMILY 35 MEMBER G1"/>
    <property type="match status" value="1"/>
</dbReference>
<evidence type="ECO:0000256" key="4">
    <source>
        <dbReference type="ARBA" id="ARBA00023136"/>
    </source>
</evidence>
<keyword evidence="8" id="KW-1185">Reference proteome</keyword>
<feature type="domain" description="EamA" evidence="6">
    <location>
        <begin position="159"/>
        <end position="288"/>
    </location>
</feature>
<protein>
    <submittedName>
        <fullName evidence="7">EamA-like transporter family protein</fullName>
    </submittedName>
</protein>
<comment type="subcellular location">
    <subcellularLocation>
        <location evidence="1">Membrane</location>
        <topology evidence="1">Multi-pass membrane protein</topology>
    </subcellularLocation>
</comment>
<feature type="transmembrane region" description="Helical" evidence="5">
    <location>
        <begin position="130"/>
        <end position="148"/>
    </location>
</feature>
<reference evidence="7 8" key="1">
    <citation type="submission" date="2019-03" db="EMBL/GenBank/DDBJ databases">
        <title>Genomic Encyclopedia of Archaeal and Bacterial Type Strains, Phase II (KMG-II): from individual species to whole genera.</title>
        <authorList>
            <person name="Goeker M."/>
        </authorList>
    </citation>
    <scope>NUCLEOTIDE SEQUENCE [LARGE SCALE GENOMIC DNA]</scope>
    <source>
        <strain evidence="7 8">DSM 27697</strain>
    </source>
</reference>
<feature type="transmembrane region" description="Helical" evidence="5">
    <location>
        <begin position="182"/>
        <end position="205"/>
    </location>
</feature>
<dbReference type="GO" id="GO:0016020">
    <property type="term" value="C:membrane"/>
    <property type="evidence" value="ECO:0007669"/>
    <property type="project" value="UniProtKB-SubCell"/>
</dbReference>
<feature type="transmembrane region" description="Helical" evidence="5">
    <location>
        <begin position="154"/>
        <end position="170"/>
    </location>
</feature>
<dbReference type="Proteomes" id="UP000294546">
    <property type="component" value="Unassembled WGS sequence"/>
</dbReference>
<evidence type="ECO:0000256" key="5">
    <source>
        <dbReference type="SAM" id="Phobius"/>
    </source>
</evidence>
<keyword evidence="4 5" id="KW-0472">Membrane</keyword>
<accession>A0A4R1GPB4</accession>
<feature type="transmembrane region" description="Helical" evidence="5">
    <location>
        <begin position="15"/>
        <end position="35"/>
    </location>
</feature>
<dbReference type="PROSITE" id="PS51257">
    <property type="entry name" value="PROKAR_LIPOPROTEIN"/>
    <property type="match status" value="1"/>
</dbReference>
<sequence>MTKPSQIQTHGRANLVGILWMTMAMACFALEDALFKEAAQAIESGQVMLLFGIGGALVFWLGLLWRKEPVFAAVKSPVMRVRMISEVIGRMFYFLALALTPLSATTAILQATPVVVVLGAALLFGERVSLLKWLAIAIGLIGVLIILRPSGDDFSLLSLLAVVGLIGFAGRDLASRAAPVSFSTFALGFYGFIAIIIAGVVVSLWSGTRFVIPDAPTSLAVLGTIFFGVIAYMALMKAMRTGEVSTVTPFRYSRLLFGVALGFFVFEEPLNPSFWLGSAVIVSSGLFLMWRRKSPAVDPAASQP</sequence>
<gene>
    <name evidence="7" type="ORF">CLV83_1244</name>
</gene>
<feature type="transmembrane region" description="Helical" evidence="5">
    <location>
        <begin position="92"/>
        <end position="123"/>
    </location>
</feature>
<feature type="domain" description="EamA" evidence="6">
    <location>
        <begin position="16"/>
        <end position="147"/>
    </location>
</feature>
<comment type="caution">
    <text evidence="7">The sequence shown here is derived from an EMBL/GenBank/DDBJ whole genome shotgun (WGS) entry which is preliminary data.</text>
</comment>
<dbReference type="InterPro" id="IPR000620">
    <property type="entry name" value="EamA_dom"/>
</dbReference>
<evidence type="ECO:0000313" key="7">
    <source>
        <dbReference type="EMBL" id="TCK09140.1"/>
    </source>
</evidence>
<evidence type="ECO:0000259" key="6">
    <source>
        <dbReference type="Pfam" id="PF00892"/>
    </source>
</evidence>
<dbReference type="PANTHER" id="PTHR22911">
    <property type="entry name" value="ACYL-MALONYL CONDENSING ENZYME-RELATED"/>
    <property type="match status" value="1"/>
</dbReference>
<dbReference type="InterPro" id="IPR037185">
    <property type="entry name" value="EmrE-like"/>
</dbReference>